<organism evidence="2 3">
    <name type="scientific">Hermanssonia centrifuga</name>
    <dbReference type="NCBI Taxonomy" id="98765"/>
    <lineage>
        <taxon>Eukaryota</taxon>
        <taxon>Fungi</taxon>
        <taxon>Dikarya</taxon>
        <taxon>Basidiomycota</taxon>
        <taxon>Agaricomycotina</taxon>
        <taxon>Agaricomycetes</taxon>
        <taxon>Polyporales</taxon>
        <taxon>Meruliaceae</taxon>
        <taxon>Hermanssonia</taxon>
    </lineage>
</organism>
<accession>A0A2R6NV92</accession>
<protein>
    <submittedName>
        <fullName evidence="2">Uncharacterized protein</fullName>
    </submittedName>
</protein>
<proteinExistence type="predicted"/>
<gene>
    <name evidence="2" type="ORF">PHLCEN_2v7868</name>
</gene>
<dbReference type="EMBL" id="MLYV02000794">
    <property type="protein sequence ID" value="PSR77437.1"/>
    <property type="molecule type" value="Genomic_DNA"/>
</dbReference>
<keyword evidence="3" id="KW-1185">Reference proteome</keyword>
<dbReference type="Proteomes" id="UP000186601">
    <property type="component" value="Unassembled WGS sequence"/>
</dbReference>
<evidence type="ECO:0000313" key="2">
    <source>
        <dbReference type="EMBL" id="PSR77437.1"/>
    </source>
</evidence>
<name>A0A2R6NV92_9APHY</name>
<feature type="transmembrane region" description="Helical" evidence="1">
    <location>
        <begin position="33"/>
        <end position="54"/>
    </location>
</feature>
<dbReference type="AlphaFoldDB" id="A0A2R6NV92"/>
<reference evidence="2 3" key="1">
    <citation type="submission" date="2018-02" db="EMBL/GenBank/DDBJ databases">
        <title>Genome sequence of the basidiomycete white-rot fungus Phlebia centrifuga.</title>
        <authorList>
            <person name="Granchi Z."/>
            <person name="Peng M."/>
            <person name="de Vries R.P."/>
            <person name="Hilden K."/>
            <person name="Makela M.R."/>
            <person name="Grigoriev I."/>
            <person name="Riley R."/>
        </authorList>
    </citation>
    <scope>NUCLEOTIDE SEQUENCE [LARGE SCALE GENOMIC DNA]</scope>
    <source>
        <strain evidence="2 3">FBCC195</strain>
    </source>
</reference>
<comment type="caution">
    <text evidence="2">The sequence shown here is derived from an EMBL/GenBank/DDBJ whole genome shotgun (WGS) entry which is preliminary data.</text>
</comment>
<keyword evidence="1" id="KW-1133">Transmembrane helix</keyword>
<dbReference type="OrthoDB" id="2800788at2759"/>
<keyword evidence="1" id="KW-0472">Membrane</keyword>
<evidence type="ECO:0000313" key="3">
    <source>
        <dbReference type="Proteomes" id="UP000186601"/>
    </source>
</evidence>
<evidence type="ECO:0000256" key="1">
    <source>
        <dbReference type="SAM" id="Phobius"/>
    </source>
</evidence>
<dbReference type="STRING" id="98765.A0A2R6NV92"/>
<sequence length="114" mass="12407">MASSASCPSDNAQVIDQSTFWDSNGIDWDTHRIGWVISGACAAAVSLTFSLLLIEYVADTAANHDVKNAIARKDKKPLPIPVSSSFYRIKPQNLAKPPGVLFLARHRGRGRAWA</sequence>
<keyword evidence="1" id="KW-0812">Transmembrane</keyword>